<name>A0ABS4CHW6_9ENTE</name>
<reference evidence="1 2" key="1">
    <citation type="submission" date="2020-12" db="EMBL/GenBank/DDBJ databases">
        <title>Vagococcus allomyrinae sp. nov. and Enterococcus lavae sp. nov., isolated from the larvae of Allomyrina dichotoma.</title>
        <authorList>
            <person name="Lee S.D."/>
        </authorList>
    </citation>
    <scope>NUCLEOTIDE SEQUENCE [LARGE SCALE GENOMIC DNA]</scope>
    <source>
        <strain evidence="1 2">BWM-S5</strain>
    </source>
</reference>
<keyword evidence="2" id="KW-1185">Reference proteome</keyword>
<evidence type="ECO:0000313" key="2">
    <source>
        <dbReference type="Proteomes" id="UP000673375"/>
    </source>
</evidence>
<accession>A0ABS4CHW6</accession>
<evidence type="ECO:0000313" key="1">
    <source>
        <dbReference type="EMBL" id="MBP1046025.1"/>
    </source>
</evidence>
<sequence>MNRKDLETLQKHFSDDKKFFKDGYYRLRDIGSMHYELAFLEAGPCGDTTVHPQITIDAAENVIVPIKLLDMATSPTLRLTQEEHTDELNEALEGLVQRFYSVIE</sequence>
<gene>
    <name evidence="1" type="ORF">I6N96_07000</name>
</gene>
<dbReference type="EMBL" id="JAEDXU010000003">
    <property type="protein sequence ID" value="MBP1046025.1"/>
    <property type="molecule type" value="Genomic_DNA"/>
</dbReference>
<protein>
    <submittedName>
        <fullName evidence="1">Uncharacterized protein</fullName>
    </submittedName>
</protein>
<proteinExistence type="predicted"/>
<comment type="caution">
    <text evidence="1">The sequence shown here is derived from an EMBL/GenBank/DDBJ whole genome shotgun (WGS) entry which is preliminary data.</text>
</comment>
<dbReference type="Proteomes" id="UP000673375">
    <property type="component" value="Unassembled WGS sequence"/>
</dbReference>
<dbReference type="RefSeq" id="WP_209556851.1">
    <property type="nucleotide sequence ID" value="NZ_JAEDXU010000003.1"/>
</dbReference>
<organism evidence="1 2">
    <name type="scientific">Enterococcus larvae</name>
    <dbReference type="NCBI Taxonomy" id="2794352"/>
    <lineage>
        <taxon>Bacteria</taxon>
        <taxon>Bacillati</taxon>
        <taxon>Bacillota</taxon>
        <taxon>Bacilli</taxon>
        <taxon>Lactobacillales</taxon>
        <taxon>Enterococcaceae</taxon>
        <taxon>Enterococcus</taxon>
    </lineage>
</organism>